<dbReference type="KEGG" id="uma:UMAG_05342"/>
<organism evidence="2 3">
    <name type="scientific">Mycosarcoma maydis</name>
    <name type="common">Corn smut fungus</name>
    <name type="synonym">Ustilago maydis</name>
    <dbReference type="NCBI Taxonomy" id="5270"/>
    <lineage>
        <taxon>Eukaryota</taxon>
        <taxon>Fungi</taxon>
        <taxon>Dikarya</taxon>
        <taxon>Basidiomycota</taxon>
        <taxon>Ustilaginomycotina</taxon>
        <taxon>Ustilaginomycetes</taxon>
        <taxon>Ustilaginales</taxon>
        <taxon>Ustilaginaceae</taxon>
        <taxon>Mycosarcoma</taxon>
    </lineage>
</organism>
<sequence length="151" mass="17017">MSDRFCYGTGPSRQKRVNARIRGSAAEHGSWVWRCNAITSAACVLAAGGGEERLADEWHAKRARWARWASWASWARWASVEEWGYTCVVVLRETRETSSSARAYVYGVYVFVTVDRTKPDGRREEDDGRTWNTKHKAQSTKQIAKSGAASL</sequence>
<dbReference type="VEuPathDB" id="FungiDB:UMAG_05342"/>
<protein>
    <submittedName>
        <fullName evidence="2">Uncharacterized protein</fullName>
    </submittedName>
</protein>
<accession>A0A0D1DQU5</accession>
<dbReference type="AlphaFoldDB" id="A0A0D1DQU5"/>
<evidence type="ECO:0000313" key="3">
    <source>
        <dbReference type="Proteomes" id="UP000000561"/>
    </source>
</evidence>
<evidence type="ECO:0000256" key="1">
    <source>
        <dbReference type="SAM" id="MobiDB-lite"/>
    </source>
</evidence>
<feature type="compositionally biased region" description="Basic and acidic residues" evidence="1">
    <location>
        <begin position="120"/>
        <end position="129"/>
    </location>
</feature>
<dbReference type="RefSeq" id="XP_011392045.1">
    <property type="nucleotide sequence ID" value="XM_011393743.1"/>
</dbReference>
<dbReference type="Proteomes" id="UP000000561">
    <property type="component" value="Chromosome 19"/>
</dbReference>
<reference evidence="2 3" key="1">
    <citation type="journal article" date="2006" name="Nature">
        <title>Insights from the genome of the biotrophic fungal plant pathogen Ustilago maydis.</title>
        <authorList>
            <person name="Kamper J."/>
            <person name="Kahmann R."/>
            <person name="Bolker M."/>
            <person name="Ma L.J."/>
            <person name="Brefort T."/>
            <person name="Saville B.J."/>
            <person name="Banuett F."/>
            <person name="Kronstad J.W."/>
            <person name="Gold S.E."/>
            <person name="Muller O."/>
            <person name="Perlin M.H."/>
            <person name="Wosten H.A."/>
            <person name="de Vries R."/>
            <person name="Ruiz-Herrera J."/>
            <person name="Reynaga-Pena C.G."/>
            <person name="Snetselaar K."/>
            <person name="McCann M."/>
            <person name="Perez-Martin J."/>
            <person name="Feldbrugge M."/>
            <person name="Basse C.W."/>
            <person name="Steinberg G."/>
            <person name="Ibeas J.I."/>
            <person name="Holloman W."/>
            <person name="Guzman P."/>
            <person name="Farman M."/>
            <person name="Stajich J.E."/>
            <person name="Sentandreu R."/>
            <person name="Gonzalez-Prieto J.M."/>
            <person name="Kennell J.C."/>
            <person name="Molina L."/>
            <person name="Schirawski J."/>
            <person name="Mendoza-Mendoza A."/>
            <person name="Greilinger D."/>
            <person name="Munch K."/>
            <person name="Rossel N."/>
            <person name="Scherer M."/>
            <person name="Vranes M."/>
            <person name="Ladendorf O."/>
            <person name="Vincon V."/>
            <person name="Fuchs U."/>
            <person name="Sandrock B."/>
            <person name="Meng S."/>
            <person name="Ho E.C."/>
            <person name="Cahill M.J."/>
            <person name="Boyce K.J."/>
            <person name="Klose J."/>
            <person name="Klosterman S.J."/>
            <person name="Deelstra H.J."/>
            <person name="Ortiz-Castellanos L."/>
            <person name="Li W."/>
            <person name="Sanchez-Alonso P."/>
            <person name="Schreier P.H."/>
            <person name="Hauser-Hahn I."/>
            <person name="Vaupel M."/>
            <person name="Koopmann E."/>
            <person name="Friedrich G."/>
            <person name="Voss H."/>
            <person name="Schluter T."/>
            <person name="Margolis J."/>
            <person name="Platt D."/>
            <person name="Swimmer C."/>
            <person name="Gnirke A."/>
            <person name="Chen F."/>
            <person name="Vysotskaia V."/>
            <person name="Mannhaupt G."/>
            <person name="Guldener U."/>
            <person name="Munsterkotter M."/>
            <person name="Haase D."/>
            <person name="Oesterheld M."/>
            <person name="Mewes H.W."/>
            <person name="Mauceli E.W."/>
            <person name="DeCaprio D."/>
            <person name="Wade C.M."/>
            <person name="Butler J."/>
            <person name="Young S."/>
            <person name="Jaffe D.B."/>
            <person name="Calvo S."/>
            <person name="Nusbaum C."/>
            <person name="Galagan J."/>
            <person name="Birren B.W."/>
        </authorList>
    </citation>
    <scope>NUCLEOTIDE SEQUENCE [LARGE SCALE GENOMIC DNA]</scope>
    <source>
        <strain evidence="3">DSM 14603 / FGSC 9021 / UM521</strain>
    </source>
</reference>
<dbReference type="GeneID" id="23565260"/>
<feature type="region of interest" description="Disordered" evidence="1">
    <location>
        <begin position="120"/>
        <end position="151"/>
    </location>
</feature>
<gene>
    <name evidence="2" type="ORF">UMAG_05342</name>
</gene>
<evidence type="ECO:0000313" key="2">
    <source>
        <dbReference type="EMBL" id="KIS66341.1"/>
    </source>
</evidence>
<dbReference type="EMBL" id="CM003158">
    <property type="protein sequence ID" value="KIS66341.1"/>
    <property type="molecule type" value="Genomic_DNA"/>
</dbReference>
<keyword evidence="3" id="KW-1185">Reference proteome</keyword>
<name>A0A0D1DQU5_MYCMD</name>
<proteinExistence type="predicted"/>
<dbReference type="InParanoid" id="A0A0D1DQU5"/>